<evidence type="ECO:0000313" key="11">
    <source>
        <dbReference type="Proteomes" id="UP000299580"/>
    </source>
</evidence>
<reference evidence="10 11" key="1">
    <citation type="submission" date="2018-11" db="EMBL/GenBank/DDBJ databases">
        <title>Genome sequences of Brenneria nigrifluens and Brenneria rubrifaciens.</title>
        <authorList>
            <person name="Poret-Peterson A.T."/>
            <person name="McClean A.E."/>
            <person name="Kluepfel D.A."/>
        </authorList>
    </citation>
    <scope>NUCLEOTIDE SEQUENCE [LARGE SCALE GENOMIC DNA]</scope>
    <source>
        <strain evidence="10 11">6D370</strain>
    </source>
</reference>
<dbReference type="Proteomes" id="UP000299580">
    <property type="component" value="Chromosome"/>
</dbReference>
<keyword evidence="5 10" id="KW-0808">Transferase</keyword>
<evidence type="ECO:0000256" key="6">
    <source>
        <dbReference type="ARBA" id="ARBA00022723"/>
    </source>
</evidence>
<dbReference type="Pfam" id="PF08437">
    <property type="entry name" value="Glyco_transf_8C"/>
    <property type="match status" value="1"/>
</dbReference>
<evidence type="ECO:0000256" key="2">
    <source>
        <dbReference type="ARBA" id="ARBA00004713"/>
    </source>
</evidence>
<evidence type="ECO:0000256" key="3">
    <source>
        <dbReference type="ARBA" id="ARBA00006351"/>
    </source>
</evidence>
<dbReference type="Gene3D" id="3.90.550.10">
    <property type="entry name" value="Spore Coat Polysaccharide Biosynthesis Protein SpsA, Chain A"/>
    <property type="match status" value="1"/>
</dbReference>
<keyword evidence="8" id="KW-0448">Lipopolysaccharide biosynthesis</keyword>
<dbReference type="InterPro" id="IPR013645">
    <property type="entry name" value="Glyco_transf_8N"/>
</dbReference>
<comment type="similarity">
    <text evidence="3">Belongs to the glycosyltransferase 8 family.</text>
</comment>
<dbReference type="OrthoDB" id="9807549at2"/>
<dbReference type="GO" id="GO:0046872">
    <property type="term" value="F:metal ion binding"/>
    <property type="evidence" value="ECO:0007669"/>
    <property type="project" value="UniProtKB-KW"/>
</dbReference>
<evidence type="ECO:0000256" key="1">
    <source>
        <dbReference type="ARBA" id="ARBA00001946"/>
    </source>
</evidence>
<comment type="pathway">
    <text evidence="2">Bacterial outer membrane biogenesis; LPS core biosynthesis.</text>
</comment>
<dbReference type="CDD" id="cd04194">
    <property type="entry name" value="GT8_A4GalT_like"/>
    <property type="match status" value="1"/>
</dbReference>
<dbReference type="GO" id="GO:0008918">
    <property type="term" value="F:lipopolysaccharide 3-alpha-galactosyltransferase activity"/>
    <property type="evidence" value="ECO:0007669"/>
    <property type="project" value="UniProtKB-EC"/>
</dbReference>
<evidence type="ECO:0000256" key="8">
    <source>
        <dbReference type="ARBA" id="ARBA00022985"/>
    </source>
</evidence>
<name>A0A4P8QRK6_9GAMM</name>
<dbReference type="InterPro" id="IPR050748">
    <property type="entry name" value="Glycosyltrans_8_dom-fam"/>
</dbReference>
<gene>
    <name evidence="10" type="ORF">EH207_15365</name>
</gene>
<evidence type="ECO:0000256" key="5">
    <source>
        <dbReference type="ARBA" id="ARBA00022679"/>
    </source>
</evidence>
<dbReference type="NCBIfam" id="NF011718">
    <property type="entry name" value="PRK15171.1"/>
    <property type="match status" value="1"/>
</dbReference>
<dbReference type="KEGG" id="brb:EH207_15365"/>
<dbReference type="RefSeq" id="WP_137714781.1">
    <property type="nucleotide sequence ID" value="NZ_CP034035.1"/>
</dbReference>
<keyword evidence="11" id="KW-1185">Reference proteome</keyword>
<feature type="domain" description="Glycosyl transferase family 8 C-terminal" evidence="9">
    <location>
        <begin position="281"/>
        <end position="337"/>
    </location>
</feature>
<organism evidence="10 11">
    <name type="scientific">Brenneria rubrifaciens</name>
    <dbReference type="NCBI Taxonomy" id="55213"/>
    <lineage>
        <taxon>Bacteria</taxon>
        <taxon>Pseudomonadati</taxon>
        <taxon>Pseudomonadota</taxon>
        <taxon>Gammaproteobacteria</taxon>
        <taxon>Enterobacterales</taxon>
        <taxon>Pectobacteriaceae</taxon>
        <taxon>Brenneria</taxon>
    </lineage>
</organism>
<dbReference type="SUPFAM" id="SSF53448">
    <property type="entry name" value="Nucleotide-diphospho-sugar transferases"/>
    <property type="match status" value="1"/>
</dbReference>
<evidence type="ECO:0000313" key="10">
    <source>
        <dbReference type="EMBL" id="QCR09777.1"/>
    </source>
</evidence>
<dbReference type="InterPro" id="IPR002495">
    <property type="entry name" value="Glyco_trans_8"/>
</dbReference>
<keyword evidence="7" id="KW-0460">Magnesium</keyword>
<dbReference type="Pfam" id="PF01501">
    <property type="entry name" value="Glyco_transf_8"/>
    <property type="match status" value="1"/>
</dbReference>
<dbReference type="PANTHER" id="PTHR13778:SF47">
    <property type="entry name" value="LIPOPOLYSACCHARIDE 1,3-GALACTOSYLTRANSFERASE"/>
    <property type="match status" value="1"/>
</dbReference>
<protein>
    <submittedName>
        <fullName evidence="10">Lipopolysaccharide 3-alpha-galactosyltransferase</fullName>
        <ecNumber evidence="10">2.4.1.44</ecNumber>
    </submittedName>
</protein>
<dbReference type="EC" id="2.4.1.44" evidence="10"/>
<dbReference type="EMBL" id="CP034035">
    <property type="protein sequence ID" value="QCR09777.1"/>
    <property type="molecule type" value="Genomic_DNA"/>
</dbReference>
<accession>A0A4P8QRK6</accession>
<sequence>MHFKKDDVITETVAFLFSPAHSDKNVLNISFGTDKNFLFGCAVSIASILLKNSNQSLAFHVFTDTLDLENRGKFNALAKQFHTSITLYVVNCDWLKRLPSTKNWSYAIYFRFIATDYFYNQLDKIVYLDSDIVCNGSLQELIELDIDNYIVAAVTEGEHPWWEKCAQRLGAPAIRNGYFNSGFLLINLDNWHKNDITQKTMMMLTDKDIASKVSYPDQDILNILLPGNILFLEKKYNTQFSINYELKCKAGETYPHPINDNTVFIHYIGPTKPWHEWARYYKCSNYFLTAKKNSPWCDSKLLKAHSVSQLRYSAKHQLHNGKLLLGLKSYVSYFLRKIY</sequence>
<keyword evidence="6" id="KW-0479">Metal-binding</keyword>
<proteinExistence type="inferred from homology"/>
<dbReference type="AlphaFoldDB" id="A0A4P8QRK6"/>
<comment type="cofactor">
    <cofactor evidence="1">
        <name>Mg(2+)</name>
        <dbReference type="ChEBI" id="CHEBI:18420"/>
    </cofactor>
</comment>
<dbReference type="PANTHER" id="PTHR13778">
    <property type="entry name" value="GLYCOSYLTRANSFERASE 8 DOMAIN-CONTAINING PROTEIN"/>
    <property type="match status" value="1"/>
</dbReference>
<dbReference type="InterPro" id="IPR029044">
    <property type="entry name" value="Nucleotide-diphossugar_trans"/>
</dbReference>
<evidence type="ECO:0000256" key="7">
    <source>
        <dbReference type="ARBA" id="ARBA00022842"/>
    </source>
</evidence>
<evidence type="ECO:0000259" key="9">
    <source>
        <dbReference type="Pfam" id="PF08437"/>
    </source>
</evidence>
<keyword evidence="4 10" id="KW-0328">Glycosyltransferase</keyword>
<evidence type="ECO:0000256" key="4">
    <source>
        <dbReference type="ARBA" id="ARBA00022676"/>
    </source>
</evidence>